<dbReference type="AlphaFoldDB" id="A0AA40BJA3"/>
<dbReference type="GeneID" id="85324380"/>
<proteinExistence type="predicted"/>
<feature type="region of interest" description="Disordered" evidence="1">
    <location>
        <begin position="40"/>
        <end position="69"/>
    </location>
</feature>
<name>A0AA40BJA3_9PEZI</name>
<evidence type="ECO:0000313" key="3">
    <source>
        <dbReference type="Proteomes" id="UP001172101"/>
    </source>
</evidence>
<comment type="caution">
    <text evidence="2">The sequence shown here is derived from an EMBL/GenBank/DDBJ whole genome shotgun (WGS) entry which is preliminary data.</text>
</comment>
<dbReference type="RefSeq" id="XP_060304074.1">
    <property type="nucleotide sequence ID" value="XM_060441110.1"/>
</dbReference>
<organism evidence="2 3">
    <name type="scientific">Lasiosphaeria miniovina</name>
    <dbReference type="NCBI Taxonomy" id="1954250"/>
    <lineage>
        <taxon>Eukaryota</taxon>
        <taxon>Fungi</taxon>
        <taxon>Dikarya</taxon>
        <taxon>Ascomycota</taxon>
        <taxon>Pezizomycotina</taxon>
        <taxon>Sordariomycetes</taxon>
        <taxon>Sordariomycetidae</taxon>
        <taxon>Sordariales</taxon>
        <taxon>Lasiosphaeriaceae</taxon>
        <taxon>Lasiosphaeria</taxon>
    </lineage>
</organism>
<gene>
    <name evidence="2" type="ORF">B0T26DRAFT_691126</name>
</gene>
<accession>A0AA40BJA3</accession>
<sequence length="400" mass="42401">MDLLKVVVVASPFANMSALYEIDPEADVLLIVPPHSRPIAPWDDDSKPQANGLGINTPQKSKASPPPSPGLRIKVSSKHLSLASRVFKNKLAASPGTQSDGRVHLAFGDGLFDPKAVTAVLNAVHARGRKVPRAVDLETLANIALVIDKFGLLDAIDVYAERWVDALIDSLPAAYPRDLALWIYISHVLRRADVFKTATKLAAAHATGPIRDLGLPLREKLIKHLDAQRQDLVGQAVAAVHGMLHELTGGSAACAAYHCDALLLGELVKTLQAARLVWPPPAKPFTGVSFAGVVEAVMAGVNAAQRHAPAAAEAWGPSKPATPPGATASRKRKSPAQLPPLTPDSDLEDRANGNGAGGGTAFETHECAALNLAERLKRFDLLEQSVAGLELESSLGYQLY</sequence>
<feature type="region of interest" description="Disordered" evidence="1">
    <location>
        <begin position="310"/>
        <end position="360"/>
    </location>
</feature>
<protein>
    <recommendedName>
        <fullName evidence="4">BTB domain-containing protein</fullName>
    </recommendedName>
</protein>
<evidence type="ECO:0008006" key="4">
    <source>
        <dbReference type="Google" id="ProtNLM"/>
    </source>
</evidence>
<keyword evidence="3" id="KW-1185">Reference proteome</keyword>
<dbReference type="EMBL" id="JAUIRO010000001">
    <property type="protein sequence ID" value="KAK0735197.1"/>
    <property type="molecule type" value="Genomic_DNA"/>
</dbReference>
<evidence type="ECO:0000256" key="1">
    <source>
        <dbReference type="SAM" id="MobiDB-lite"/>
    </source>
</evidence>
<dbReference type="Proteomes" id="UP001172101">
    <property type="component" value="Unassembled WGS sequence"/>
</dbReference>
<evidence type="ECO:0000313" key="2">
    <source>
        <dbReference type="EMBL" id="KAK0735197.1"/>
    </source>
</evidence>
<reference evidence="2" key="1">
    <citation type="submission" date="2023-06" db="EMBL/GenBank/DDBJ databases">
        <title>Genome-scale phylogeny and comparative genomics of the fungal order Sordariales.</title>
        <authorList>
            <consortium name="Lawrence Berkeley National Laboratory"/>
            <person name="Hensen N."/>
            <person name="Bonometti L."/>
            <person name="Westerberg I."/>
            <person name="Brannstrom I.O."/>
            <person name="Guillou S."/>
            <person name="Cros-Aarteil S."/>
            <person name="Calhoun S."/>
            <person name="Haridas S."/>
            <person name="Kuo A."/>
            <person name="Mondo S."/>
            <person name="Pangilinan J."/>
            <person name="Riley R."/>
            <person name="LaButti K."/>
            <person name="Andreopoulos B."/>
            <person name="Lipzen A."/>
            <person name="Chen C."/>
            <person name="Yanf M."/>
            <person name="Daum C."/>
            <person name="Ng V."/>
            <person name="Clum A."/>
            <person name="Steindorff A."/>
            <person name="Ohm R."/>
            <person name="Martin F."/>
            <person name="Silar P."/>
            <person name="Natvig D."/>
            <person name="Lalanne C."/>
            <person name="Gautier V."/>
            <person name="Ament-velasquez S.L."/>
            <person name="Kruys A."/>
            <person name="Hutchinson M.I."/>
            <person name="Powell A.J."/>
            <person name="Barry K."/>
            <person name="Miller A.N."/>
            <person name="Grigoriev I.V."/>
            <person name="Debuchy R."/>
            <person name="Gladieux P."/>
            <person name="Thoren M.H."/>
            <person name="Johannesson H."/>
        </authorList>
    </citation>
    <scope>NUCLEOTIDE SEQUENCE</scope>
    <source>
        <strain evidence="2">SMH2392-1A</strain>
    </source>
</reference>